<dbReference type="Proteomes" id="UP000001319">
    <property type="component" value="Plasmid pFMC"/>
</dbReference>
<dbReference type="RefSeq" id="WP_012289820.1">
    <property type="nucleotide sequence ID" value="NC_010371.1"/>
</dbReference>
<keyword evidence="2" id="KW-1185">Reference proteome</keyword>
<dbReference type="KEGG" id="fma:FMG_P0008"/>
<accession>B0S466</accession>
<dbReference type="HOGENOM" id="CLU_1989345_0_0_9"/>
<proteinExistence type="predicted"/>
<organism evidence="1 2">
    <name type="scientific">Finegoldia magna (strain ATCC 29328 / DSM 20472 / WAL 2508)</name>
    <name type="common">Peptostreptococcus magnus</name>
    <dbReference type="NCBI Taxonomy" id="334413"/>
    <lineage>
        <taxon>Bacteria</taxon>
        <taxon>Bacillati</taxon>
        <taxon>Bacillota</taxon>
        <taxon>Tissierellia</taxon>
        <taxon>Tissierellales</taxon>
        <taxon>Peptoniphilaceae</taxon>
        <taxon>Finegoldia</taxon>
    </lineage>
</organism>
<evidence type="ECO:0000313" key="2">
    <source>
        <dbReference type="Proteomes" id="UP000001319"/>
    </source>
</evidence>
<dbReference type="AlphaFoldDB" id="B0S466"/>
<gene>
    <name evidence="1" type="ordered locus">FMG_P0008</name>
</gene>
<reference evidence="1 2" key="1">
    <citation type="journal article" date="2008" name="DNA Res.">
        <title>Complete genome sequence of Finegoldia magna, an anaerobic opportunistic pathogen.</title>
        <authorList>
            <person name="Goto T."/>
            <person name="Yamashita A."/>
            <person name="Hirakawa H."/>
            <person name="Matsutani M."/>
            <person name="Todo K."/>
            <person name="Ohshima K."/>
            <person name="Toh H."/>
            <person name="Miyamoto K."/>
            <person name="Kuhara S."/>
            <person name="Hattori M."/>
            <person name="Shimizu T."/>
            <person name="Akimoto S."/>
        </authorList>
    </citation>
    <scope>NUCLEOTIDE SEQUENCE [LARGE SCALE GENOMIC DNA]</scope>
    <source>
        <strain evidence="2">ATCC 29328 / DSM 20472 / WAL 2508</strain>
        <plasmid evidence="1 2">pFMC</plasmid>
    </source>
</reference>
<protein>
    <submittedName>
        <fullName evidence="1">Uncharacterized protein</fullName>
    </submittedName>
</protein>
<keyword evidence="1" id="KW-0614">Plasmid</keyword>
<dbReference type="EMBL" id="AP008972">
    <property type="protein sequence ID" value="BAG09057.1"/>
    <property type="molecule type" value="Genomic_DNA"/>
</dbReference>
<evidence type="ECO:0000313" key="1">
    <source>
        <dbReference type="EMBL" id="BAG09057.1"/>
    </source>
</evidence>
<sequence>MMTTRIEKAVKNIVIKKDILNLQEEIVQLIYKTLKDKDVEKTLIDEVYYDGITYDIYLECLPETFYDETNGCDYIQQFTDVCIKQNNISIFSFNSVIGKLYSSEELTDDNTDIVLNILQELVKEL</sequence>
<name>B0S466_FINM2</name>
<geneLocation type="plasmid" evidence="1 2">
    <name>pFMC</name>
</geneLocation>